<reference evidence="3 4" key="1">
    <citation type="submission" date="2017-09" db="EMBL/GenBank/DDBJ databases">
        <authorList>
            <person name="Ehlers B."/>
            <person name="Leendertz F.H."/>
        </authorList>
    </citation>
    <scope>NUCLEOTIDE SEQUENCE [LARGE SCALE GENOMIC DNA]</scope>
    <source>
        <strain evidence="3 4">CGMCC 1.12662</strain>
    </source>
</reference>
<dbReference type="EMBL" id="PGTD01000023">
    <property type="protein sequence ID" value="PJE25875.1"/>
    <property type="molecule type" value="Genomic_DNA"/>
</dbReference>
<accession>A0A285IWT3</accession>
<dbReference type="InterPro" id="IPR029058">
    <property type="entry name" value="AB_hydrolase_fold"/>
</dbReference>
<keyword evidence="5" id="KW-1185">Reference proteome</keyword>
<evidence type="ECO:0000313" key="3">
    <source>
        <dbReference type="EMBL" id="SNY52510.1"/>
    </source>
</evidence>
<feature type="compositionally biased region" description="Basic and acidic residues" evidence="1">
    <location>
        <begin position="351"/>
        <end position="360"/>
    </location>
</feature>
<name>A0A285IWT3_9RHOB</name>
<evidence type="ECO:0000313" key="5">
    <source>
        <dbReference type="Proteomes" id="UP000231702"/>
    </source>
</evidence>
<evidence type="ECO:0000256" key="1">
    <source>
        <dbReference type="SAM" id="MobiDB-lite"/>
    </source>
</evidence>
<dbReference type="RefSeq" id="WP_097146069.1">
    <property type="nucleotide sequence ID" value="NZ_OBEA01000004.1"/>
</dbReference>
<dbReference type="Proteomes" id="UP000231655">
    <property type="component" value="Unassembled WGS sequence"/>
</dbReference>
<organism evidence="3 4">
    <name type="scientific">Pseudooceanicola antarcticus</name>
    <dbReference type="NCBI Taxonomy" id="1247613"/>
    <lineage>
        <taxon>Bacteria</taxon>
        <taxon>Pseudomonadati</taxon>
        <taxon>Pseudomonadota</taxon>
        <taxon>Alphaproteobacteria</taxon>
        <taxon>Rhodobacterales</taxon>
        <taxon>Paracoccaceae</taxon>
        <taxon>Pseudooceanicola</taxon>
    </lineage>
</organism>
<dbReference type="AlphaFoldDB" id="A0A285IWT3"/>
<proteinExistence type="predicted"/>
<dbReference type="EMBL" id="OBEA01000004">
    <property type="protein sequence ID" value="SNY52510.1"/>
    <property type="molecule type" value="Genomic_DNA"/>
</dbReference>
<protein>
    <submittedName>
        <fullName evidence="3">Uncharacterized protein</fullName>
    </submittedName>
</protein>
<gene>
    <name evidence="2" type="ORF">CVM39_19435</name>
    <name evidence="3" type="ORF">SAMN06297129_2328</name>
</gene>
<feature type="region of interest" description="Disordered" evidence="1">
    <location>
        <begin position="339"/>
        <end position="360"/>
    </location>
</feature>
<sequence length="360" mass="39240">MAERQWLSDYALLMRRGARRLVIGVSAVGKPPRRFDYFKVLEGPDHDLLLLNSPENGWYFNGVPLGDGAPSLAATQRYLCELAAGYDEVVVIGGSMGAYGALILGQAIPGARILAMSPETYAGLAGGAFIRFSQAEGLPPGLSRLLADPALDYTVITGERNAADFFCTSEVPRNRLLTVRNGYHQVAAVVSAHMGGMQGVVDPLLEGRLAEVLKPILGELSRYPDLGAVLYLFEEKRLSAARVEAFIETLPKGFYGRAILHLRLGQRARAHGNPYLALDHAARARALNPSDIEAHLLHDQLYARLHGAPPPPGYQQHLDPRFAKVLRYHQQWCELARLHGDPPPEPLARPAAKDAARPAA</sequence>
<dbReference type="OrthoDB" id="1997677at2"/>
<dbReference type="Proteomes" id="UP000231702">
    <property type="component" value="Unassembled WGS sequence"/>
</dbReference>
<evidence type="ECO:0000313" key="2">
    <source>
        <dbReference type="EMBL" id="PJE25875.1"/>
    </source>
</evidence>
<dbReference type="SUPFAM" id="SSF53474">
    <property type="entry name" value="alpha/beta-Hydrolases"/>
    <property type="match status" value="1"/>
</dbReference>
<reference evidence="2 5" key="2">
    <citation type="journal article" date="2018" name="Int. J. Syst. Evol. Microbiol.">
        <title>Pseudooceanicola lipolyticus sp. nov., a marine alphaproteobacterium, reclassification of Oceanicola flagellatus as Pseudooceanicola flagellatus comb. nov. and emended description of the genus Pseudooceanicola.</title>
        <authorList>
            <person name="Huang M.-M."/>
            <person name="Guo L.-L."/>
            <person name="Wu Y.-H."/>
            <person name="Lai Q.-L."/>
            <person name="Shao Z.-Z."/>
            <person name="Wang C.-S."/>
            <person name="Wu M."/>
            <person name="Xu X.-W."/>
        </authorList>
    </citation>
    <scope>NUCLEOTIDE SEQUENCE [LARGE SCALE GENOMIC DNA]</scope>
    <source>
        <strain evidence="2 5">Ar-45</strain>
    </source>
</reference>
<evidence type="ECO:0000313" key="4">
    <source>
        <dbReference type="Proteomes" id="UP000231655"/>
    </source>
</evidence>